<keyword evidence="1" id="KW-0472">Membrane</keyword>
<name>A0A484AVC8_DRONA</name>
<accession>A0A484AVC8</accession>
<dbReference type="OrthoDB" id="7837311at2759"/>
<feature type="transmembrane region" description="Helical" evidence="1">
    <location>
        <begin position="38"/>
        <end position="59"/>
    </location>
</feature>
<evidence type="ECO:0000313" key="2">
    <source>
        <dbReference type="EMBL" id="TDG39992.1"/>
    </source>
</evidence>
<dbReference type="OMA" id="LWHNHRF"/>
<protein>
    <submittedName>
        <fullName evidence="2">Uncharacterized protein</fullName>
    </submittedName>
</protein>
<evidence type="ECO:0000256" key="1">
    <source>
        <dbReference type="SAM" id="Phobius"/>
    </source>
</evidence>
<evidence type="ECO:0000313" key="3">
    <source>
        <dbReference type="Proteomes" id="UP000295192"/>
    </source>
</evidence>
<reference evidence="2 3" key="1">
    <citation type="journal article" date="2019" name="J. Hered.">
        <title>An Improved Genome Assembly for Drosophila navojoa, the Basal Species in the mojavensis Cluster.</title>
        <authorList>
            <person name="Vanderlinde T."/>
            <person name="Dupim E.G."/>
            <person name="Nazario-Yepiz N.O."/>
            <person name="Carvalho A.B."/>
        </authorList>
    </citation>
    <scope>NUCLEOTIDE SEQUENCE [LARGE SCALE GENOMIC DNA]</scope>
    <source>
        <strain evidence="2">Navoj_Jal97</strain>
        <tissue evidence="2">Whole organism</tissue>
    </source>
</reference>
<dbReference type="Proteomes" id="UP000295192">
    <property type="component" value="Unassembled WGS sequence"/>
</dbReference>
<sequence length="180" mass="20874">MLPYDHKLCHMAYSYKLDLNACRRPVEQNDLAMDKVFIMHRILVLSCLIAVIKGVLVFIKHYNSPRTKLPTLWQNDRFLVLQPATTRICRCVISFIHLNCWLLLTYAAVSFTPSLMLPWLIYYYVLLALRLMKYGIKASANKLKGKRLKKAVVISNMILKIAFVTFCKKDFQAVLDTISD</sequence>
<dbReference type="AlphaFoldDB" id="A0A484AVC8"/>
<dbReference type="EMBL" id="LSRL02000720">
    <property type="protein sequence ID" value="TDG39992.1"/>
    <property type="molecule type" value="Genomic_DNA"/>
</dbReference>
<keyword evidence="3" id="KW-1185">Reference proteome</keyword>
<keyword evidence="1" id="KW-0812">Transmembrane</keyword>
<proteinExistence type="predicted"/>
<keyword evidence="1" id="KW-1133">Transmembrane helix</keyword>
<comment type="caution">
    <text evidence="2">The sequence shown here is derived from an EMBL/GenBank/DDBJ whole genome shotgun (WGS) entry which is preliminary data.</text>
</comment>
<organism evidence="2 3">
    <name type="scientific">Drosophila navojoa</name>
    <name type="common">Fruit fly</name>
    <dbReference type="NCBI Taxonomy" id="7232"/>
    <lineage>
        <taxon>Eukaryota</taxon>
        <taxon>Metazoa</taxon>
        <taxon>Ecdysozoa</taxon>
        <taxon>Arthropoda</taxon>
        <taxon>Hexapoda</taxon>
        <taxon>Insecta</taxon>
        <taxon>Pterygota</taxon>
        <taxon>Neoptera</taxon>
        <taxon>Endopterygota</taxon>
        <taxon>Diptera</taxon>
        <taxon>Brachycera</taxon>
        <taxon>Muscomorpha</taxon>
        <taxon>Ephydroidea</taxon>
        <taxon>Drosophilidae</taxon>
        <taxon>Drosophila</taxon>
    </lineage>
</organism>
<gene>
    <name evidence="2" type="ORF">AWZ03_013584</name>
</gene>